<gene>
    <name evidence="1" type="ORF">DCAF_LOCUS8911</name>
</gene>
<keyword evidence="2" id="KW-1185">Reference proteome</keyword>
<sequence length="52" mass="5590">MDATAADRVTACAGAKNFSGVGELGLETTWFGTGEGENVRKWRRNGSQDQQD</sequence>
<organism evidence="1 2">
    <name type="scientific">Dovyalis caffra</name>
    <dbReference type="NCBI Taxonomy" id="77055"/>
    <lineage>
        <taxon>Eukaryota</taxon>
        <taxon>Viridiplantae</taxon>
        <taxon>Streptophyta</taxon>
        <taxon>Embryophyta</taxon>
        <taxon>Tracheophyta</taxon>
        <taxon>Spermatophyta</taxon>
        <taxon>Magnoliopsida</taxon>
        <taxon>eudicotyledons</taxon>
        <taxon>Gunneridae</taxon>
        <taxon>Pentapetalae</taxon>
        <taxon>rosids</taxon>
        <taxon>fabids</taxon>
        <taxon>Malpighiales</taxon>
        <taxon>Salicaceae</taxon>
        <taxon>Flacourtieae</taxon>
        <taxon>Dovyalis</taxon>
    </lineage>
</organism>
<evidence type="ECO:0000313" key="2">
    <source>
        <dbReference type="Proteomes" id="UP001314170"/>
    </source>
</evidence>
<dbReference type="Proteomes" id="UP001314170">
    <property type="component" value="Unassembled WGS sequence"/>
</dbReference>
<name>A0AAV1RAZ5_9ROSI</name>
<comment type="caution">
    <text evidence="1">The sequence shown here is derived from an EMBL/GenBank/DDBJ whole genome shotgun (WGS) entry which is preliminary data.</text>
</comment>
<evidence type="ECO:0000313" key="1">
    <source>
        <dbReference type="EMBL" id="CAK7332301.1"/>
    </source>
</evidence>
<protein>
    <submittedName>
        <fullName evidence="1">Uncharacterized protein</fullName>
    </submittedName>
</protein>
<accession>A0AAV1RAZ5</accession>
<reference evidence="1 2" key="1">
    <citation type="submission" date="2024-01" db="EMBL/GenBank/DDBJ databases">
        <authorList>
            <person name="Waweru B."/>
        </authorList>
    </citation>
    <scope>NUCLEOTIDE SEQUENCE [LARGE SCALE GENOMIC DNA]</scope>
</reference>
<dbReference type="AlphaFoldDB" id="A0AAV1RAZ5"/>
<proteinExistence type="predicted"/>
<dbReference type="EMBL" id="CAWUPB010000913">
    <property type="protein sequence ID" value="CAK7332301.1"/>
    <property type="molecule type" value="Genomic_DNA"/>
</dbReference>